<dbReference type="EMBL" id="AEAG01002793">
    <property type="protein sequence ID" value="EGH26752.1"/>
    <property type="molecule type" value="Genomic_DNA"/>
</dbReference>
<name>A0A656GLP1_PSEA0</name>
<comment type="caution">
    <text evidence="1">The sequence shown here is derived from an EMBL/GenBank/DDBJ whole genome shotgun (WGS) entry which is preliminary data.</text>
</comment>
<dbReference type="AlphaFoldDB" id="A0A656GLP1"/>
<proteinExistence type="predicted"/>
<gene>
    <name evidence="1" type="ORF">PSYMO_36905</name>
</gene>
<feature type="non-terminal residue" evidence="1">
    <location>
        <position position="39"/>
    </location>
</feature>
<feature type="non-terminal residue" evidence="1">
    <location>
        <position position="1"/>
    </location>
</feature>
<dbReference type="Proteomes" id="UP000003465">
    <property type="component" value="Unassembled WGS sequence"/>
</dbReference>
<sequence>GVADEHLAQLGEPFYRAPGQTTPLLRQFVSFFGGVGSVL</sequence>
<evidence type="ECO:0000313" key="1">
    <source>
        <dbReference type="EMBL" id="EGH26752.1"/>
    </source>
</evidence>
<accession>A0A656GLP1</accession>
<organism evidence="1 2">
    <name type="scientific">Pseudomonas amygdali pv. mori str. 301020</name>
    <dbReference type="NCBI Taxonomy" id="629261"/>
    <lineage>
        <taxon>Bacteria</taxon>
        <taxon>Pseudomonadati</taxon>
        <taxon>Pseudomonadota</taxon>
        <taxon>Gammaproteobacteria</taxon>
        <taxon>Pseudomonadales</taxon>
        <taxon>Pseudomonadaceae</taxon>
        <taxon>Pseudomonas</taxon>
        <taxon>Pseudomonas amygdali</taxon>
    </lineage>
</organism>
<reference evidence="1 2" key="1">
    <citation type="journal article" date="2011" name="PLoS Pathog.">
        <title>Dynamic evolution of pathogenicity revealed by sequencing and comparative genomics of 19 Pseudomonas syringae isolates.</title>
        <authorList>
            <person name="Baltrus D.A."/>
            <person name="Nishimura M.T."/>
            <person name="Romanchuk A."/>
            <person name="Chang J.H."/>
            <person name="Mukhtar M.S."/>
            <person name="Cherkis K."/>
            <person name="Roach J."/>
            <person name="Grant S.R."/>
            <person name="Jones C.D."/>
            <person name="Dangl J.L."/>
        </authorList>
    </citation>
    <scope>NUCLEOTIDE SEQUENCE [LARGE SCALE GENOMIC DNA]</scope>
    <source>
        <strain evidence="1 2">301020</strain>
    </source>
</reference>
<evidence type="ECO:0000313" key="2">
    <source>
        <dbReference type="Proteomes" id="UP000003465"/>
    </source>
</evidence>
<protein>
    <submittedName>
        <fullName evidence="1">Uncharacterized protein</fullName>
    </submittedName>
</protein>